<dbReference type="Pfam" id="PF12034">
    <property type="entry name" value="YfbK_C"/>
    <property type="match status" value="1"/>
</dbReference>
<protein>
    <submittedName>
        <fullName evidence="4">von Willebrand factor</fullName>
    </submittedName>
</protein>
<dbReference type="Gene3D" id="3.40.50.410">
    <property type="entry name" value="von Willebrand factor, type A domain"/>
    <property type="match status" value="1"/>
</dbReference>
<name>A0A5C6A8K8_9BACT</name>
<dbReference type="AlphaFoldDB" id="A0A5C6A8K8"/>
<evidence type="ECO:0000256" key="1">
    <source>
        <dbReference type="SAM" id="MobiDB-lite"/>
    </source>
</evidence>
<dbReference type="Pfam" id="PF00092">
    <property type="entry name" value="VWA"/>
    <property type="match status" value="1"/>
</dbReference>
<feature type="region of interest" description="Disordered" evidence="1">
    <location>
        <begin position="546"/>
        <end position="572"/>
    </location>
</feature>
<feature type="compositionally biased region" description="Polar residues" evidence="1">
    <location>
        <begin position="339"/>
        <end position="354"/>
    </location>
</feature>
<feature type="compositionally biased region" description="Low complexity" evidence="1">
    <location>
        <begin position="385"/>
        <end position="394"/>
    </location>
</feature>
<evidence type="ECO:0000313" key="4">
    <source>
        <dbReference type="EMBL" id="TWT94623.1"/>
    </source>
</evidence>
<dbReference type="SUPFAM" id="SSF53300">
    <property type="entry name" value="vWA-like"/>
    <property type="match status" value="1"/>
</dbReference>
<dbReference type="EMBL" id="SJPN01000007">
    <property type="protein sequence ID" value="TWT94623.1"/>
    <property type="molecule type" value="Genomic_DNA"/>
</dbReference>
<dbReference type="RefSeq" id="WP_146522448.1">
    <property type="nucleotide sequence ID" value="NZ_CP151726.1"/>
</dbReference>
<dbReference type="PANTHER" id="PTHR10579:SF43">
    <property type="entry name" value="ZINC FINGER (C3HC4-TYPE RING FINGER) FAMILY PROTEIN"/>
    <property type="match status" value="1"/>
</dbReference>
<dbReference type="InterPro" id="IPR051266">
    <property type="entry name" value="CLCR"/>
</dbReference>
<feature type="compositionally biased region" description="Acidic residues" evidence="1">
    <location>
        <begin position="546"/>
        <end position="556"/>
    </location>
</feature>
<feature type="domain" description="VWFA" evidence="3">
    <location>
        <begin position="757"/>
        <end position="931"/>
    </location>
</feature>
<proteinExistence type="predicted"/>
<keyword evidence="2" id="KW-0812">Transmembrane</keyword>
<dbReference type="SMART" id="SM00327">
    <property type="entry name" value="VWA"/>
    <property type="match status" value="1"/>
</dbReference>
<keyword evidence="2" id="KW-0472">Membrane</keyword>
<accession>A0A5C6A8K8</accession>
<dbReference type="PANTHER" id="PTHR10579">
    <property type="entry name" value="CALCIUM-ACTIVATED CHLORIDE CHANNEL REGULATOR"/>
    <property type="match status" value="1"/>
</dbReference>
<gene>
    <name evidence="4" type="ORF">Pla52n_54440</name>
</gene>
<reference evidence="4 5" key="1">
    <citation type="submission" date="2019-02" db="EMBL/GenBank/DDBJ databases">
        <title>Deep-cultivation of Planctomycetes and their phenomic and genomic characterization uncovers novel biology.</title>
        <authorList>
            <person name="Wiegand S."/>
            <person name="Jogler M."/>
            <person name="Boedeker C."/>
            <person name="Pinto D."/>
            <person name="Vollmers J."/>
            <person name="Rivas-Marin E."/>
            <person name="Kohn T."/>
            <person name="Peeters S.H."/>
            <person name="Heuer A."/>
            <person name="Rast P."/>
            <person name="Oberbeckmann S."/>
            <person name="Bunk B."/>
            <person name="Jeske O."/>
            <person name="Meyerdierks A."/>
            <person name="Storesund J.E."/>
            <person name="Kallscheuer N."/>
            <person name="Luecker S."/>
            <person name="Lage O.M."/>
            <person name="Pohl T."/>
            <person name="Merkel B.J."/>
            <person name="Hornburger P."/>
            <person name="Mueller R.-W."/>
            <person name="Bruemmer F."/>
            <person name="Labrenz M."/>
            <person name="Spormann A.M."/>
            <person name="Op Den Camp H."/>
            <person name="Overmann J."/>
            <person name="Amann R."/>
            <person name="Jetten M.S.M."/>
            <person name="Mascher T."/>
            <person name="Medema M.H."/>
            <person name="Devos D.P."/>
            <person name="Kaster A.-K."/>
            <person name="Ovreas L."/>
            <person name="Rohde M."/>
            <person name="Galperin M.Y."/>
            <person name="Jogler C."/>
        </authorList>
    </citation>
    <scope>NUCLEOTIDE SEQUENCE [LARGE SCALE GENOMIC DNA]</scope>
    <source>
        <strain evidence="4 5">Pla52n</strain>
    </source>
</reference>
<feature type="transmembrane region" description="Helical" evidence="2">
    <location>
        <begin position="114"/>
        <end position="137"/>
    </location>
</feature>
<feature type="region of interest" description="Disordered" evidence="1">
    <location>
        <begin position="486"/>
        <end position="529"/>
    </location>
</feature>
<dbReference type="PROSITE" id="PS50234">
    <property type="entry name" value="VWFA"/>
    <property type="match status" value="1"/>
</dbReference>
<evidence type="ECO:0000313" key="5">
    <source>
        <dbReference type="Proteomes" id="UP000320176"/>
    </source>
</evidence>
<keyword evidence="2" id="KW-1133">Transmembrane helix</keyword>
<sequence>MNEERQPTSIDPEIEARIVALVLGEASDFESDELNRLIQERPELARFKWQMQSVHGLLNQVGEGEFVGTDEDWKLSSEKRERVLATIRGETPVELPVKITLASHDRKAWTGKQWLMNLSKIAAVICMIGLLGSILVYRRTANDLTGGTRMSATIDPPLLQDVGSELQWDEATTENLFVDEYSDRNAGFRPKLSVAASDTDAEPSSKTALSEIRESFEANMPLSGSTSPPSPYYLQDDVQYYPANPAFQIAQEPTSTRGEARDGVSPSTEAKPSGPVPSFTDGPARFESGKKQWGAAAAEPQNRWFENGANGPQVVREESTLSNPQEAEEVASAGKDVSAWQSITPQRRVSLSDTPSEDKSSSVNGAQSPPTPLVENMAGREFAENGDGSQGSNDSDGDSLPEQIADRKVAPKVAPKVVAQKDFSDLSRMGDSGLSGSGLDGESLDSKSESRYGRSSSTDQPSSLGIPDVSLPESAELSFSVPMAGDSSITYQRGSEPTAEKFYRQATPAPAKASATNQSSESMGEPPQSVIKGLMSADVDYSEMALEQEERSDDFAESASSKLSPPAKPNAVEEQGLDALSDLESNRRPAIRGHYSGEVQTLREESKTLSRSAGEAQVALEAERAARNYRYETRPYFKKLLEDDTRLAPTTRRAAPAGLNEKSAAQESFSTFSLHVSDVSFKLAFAALLRGEWPDPAKIRIEEFVNAFNYGDPMPSQDEKVACRIEQSIHPFIQQRNLLRISMRTAATGRSSDTPLRLTFLLDNSGSMERVDRQQTVRRAFAVLARQLQPSDQVTLISFARQPRLLADKVSGDQAQRLVQLIDELPSEGGTNVEAALQLAIEKAREQQAEGAQNRIILLTDGAVNLGDADPESLSKMIIDMRGQGIAFDAAGISAEGLNDEVLEALTRKGDGRYYLLDSIESVDDGFARQIAGALRPSAKNVKVQVEFNPKRVGSYKLLGFEKHILNKEDFRNDKVDAAEMAAAEAGVAMYQFEPLADGEGDIGSVSVRFRDLSSGQMIENRWPIPYQSDAPRIDQAAPSIRIAASAALLAAKLRGEPLGETVDLQTLSNLISGLPDPERQDNRVKQLKQMIDQARQLSGR</sequence>
<dbReference type="InterPro" id="IPR021908">
    <property type="entry name" value="YfbK_C"/>
</dbReference>
<organism evidence="4 5">
    <name type="scientific">Stieleria varia</name>
    <dbReference type="NCBI Taxonomy" id="2528005"/>
    <lineage>
        <taxon>Bacteria</taxon>
        <taxon>Pseudomonadati</taxon>
        <taxon>Planctomycetota</taxon>
        <taxon>Planctomycetia</taxon>
        <taxon>Pirellulales</taxon>
        <taxon>Pirellulaceae</taxon>
        <taxon>Stieleria</taxon>
    </lineage>
</organism>
<keyword evidence="5" id="KW-1185">Reference proteome</keyword>
<evidence type="ECO:0000256" key="2">
    <source>
        <dbReference type="SAM" id="Phobius"/>
    </source>
</evidence>
<dbReference type="InterPro" id="IPR022156">
    <property type="entry name" value="Uncharacterised_YfbK_N"/>
</dbReference>
<dbReference type="Proteomes" id="UP000320176">
    <property type="component" value="Unassembled WGS sequence"/>
</dbReference>
<dbReference type="InterPro" id="IPR036465">
    <property type="entry name" value="vWFA_dom_sf"/>
</dbReference>
<feature type="region of interest" description="Disordered" evidence="1">
    <location>
        <begin position="252"/>
        <end position="471"/>
    </location>
</feature>
<evidence type="ECO:0000259" key="3">
    <source>
        <dbReference type="PROSITE" id="PS50234"/>
    </source>
</evidence>
<dbReference type="Pfam" id="PF12450">
    <property type="entry name" value="vWF_A"/>
    <property type="match status" value="1"/>
</dbReference>
<dbReference type="InterPro" id="IPR002035">
    <property type="entry name" value="VWF_A"/>
</dbReference>
<comment type="caution">
    <text evidence="4">The sequence shown here is derived from an EMBL/GenBank/DDBJ whole genome shotgun (WGS) entry which is preliminary data.</text>
</comment>
<dbReference type="OrthoDB" id="9805121at2"/>